<organism evidence="1 2">
    <name type="scientific">Neisseria bacilliformis ATCC BAA-1200</name>
    <dbReference type="NCBI Taxonomy" id="888742"/>
    <lineage>
        <taxon>Bacteria</taxon>
        <taxon>Pseudomonadati</taxon>
        <taxon>Pseudomonadota</taxon>
        <taxon>Betaproteobacteria</taxon>
        <taxon>Neisseriales</taxon>
        <taxon>Neisseriaceae</taxon>
        <taxon>Neisseria</taxon>
    </lineage>
</organism>
<accession>F2BET7</accession>
<keyword evidence="2" id="KW-1185">Reference proteome</keyword>
<gene>
    <name evidence="1" type="ORF">HMPREF9123_2244</name>
</gene>
<evidence type="ECO:0000313" key="1">
    <source>
        <dbReference type="EMBL" id="EGF09992.1"/>
    </source>
</evidence>
<dbReference type="HOGENOM" id="CLU_3045668_0_0_4"/>
<comment type="caution">
    <text evidence="1">The sequence shown here is derived from an EMBL/GenBank/DDBJ whole genome shotgun (WGS) entry which is preliminary data.</text>
</comment>
<name>F2BET7_9NEIS</name>
<dbReference type="Proteomes" id="UP000004105">
    <property type="component" value="Unassembled WGS sequence"/>
</dbReference>
<sequence>MTGVIKNCFYAQPKPSYFFQTASVTIRRASYRPSENLFRRPQPLVFPPLQRYAS</sequence>
<protein>
    <submittedName>
        <fullName evidence="1">Uncharacterized protein</fullName>
    </submittedName>
</protein>
<dbReference type="AlphaFoldDB" id="F2BET7"/>
<reference evidence="1 2" key="1">
    <citation type="submission" date="2011-02" db="EMBL/GenBank/DDBJ databases">
        <authorList>
            <person name="Muzny D."/>
            <person name="Qin X."/>
            <person name="Deng J."/>
            <person name="Jiang H."/>
            <person name="Liu Y."/>
            <person name="Qu J."/>
            <person name="Song X.-Z."/>
            <person name="Zhang L."/>
            <person name="Thornton R."/>
            <person name="Coyle M."/>
            <person name="Francisco L."/>
            <person name="Jackson L."/>
            <person name="Javaid M."/>
            <person name="Korchina V."/>
            <person name="Kovar C."/>
            <person name="Mata R."/>
            <person name="Mathew T."/>
            <person name="Ngo R."/>
            <person name="Nguyen L."/>
            <person name="Nguyen N."/>
            <person name="Okwuonu G."/>
            <person name="Ongeri F."/>
            <person name="Pham C."/>
            <person name="Simmons D."/>
            <person name="Wilczek-Boney K."/>
            <person name="Hale W."/>
            <person name="Jakkamsetti A."/>
            <person name="Pham P."/>
            <person name="Ruth R."/>
            <person name="San Lucas F."/>
            <person name="Warren J."/>
            <person name="Zhang J."/>
            <person name="Zhao Z."/>
            <person name="Zhou C."/>
            <person name="Zhu D."/>
            <person name="Lee S."/>
            <person name="Bess C."/>
            <person name="Blankenburg K."/>
            <person name="Forbes L."/>
            <person name="Fu Q."/>
            <person name="Gubbala S."/>
            <person name="Hirani K."/>
            <person name="Jayaseelan J.C."/>
            <person name="Lara F."/>
            <person name="Munidasa M."/>
            <person name="Palculict T."/>
            <person name="Patil S."/>
            <person name="Pu L.-L."/>
            <person name="Saada N."/>
            <person name="Tang L."/>
            <person name="Weissenberger G."/>
            <person name="Zhu Y."/>
            <person name="Hemphill L."/>
            <person name="Shang Y."/>
            <person name="Youmans B."/>
            <person name="Ayvaz T."/>
            <person name="Ross M."/>
            <person name="Santibanez J."/>
            <person name="Aqrawi P."/>
            <person name="Gross S."/>
            <person name="Joshi V."/>
            <person name="Fowler G."/>
            <person name="Nazareth L."/>
            <person name="Reid J."/>
            <person name="Worley K."/>
            <person name="Petrosino J."/>
            <person name="Highlander S."/>
            <person name="Gibbs R."/>
        </authorList>
    </citation>
    <scope>NUCLEOTIDE SEQUENCE [LARGE SCALE GENOMIC DNA]</scope>
    <source>
        <strain evidence="1 2">ATCC BAA-1200</strain>
    </source>
</reference>
<proteinExistence type="predicted"/>
<dbReference type="EMBL" id="AFAY01000046">
    <property type="protein sequence ID" value="EGF09992.1"/>
    <property type="molecule type" value="Genomic_DNA"/>
</dbReference>
<evidence type="ECO:0000313" key="2">
    <source>
        <dbReference type="Proteomes" id="UP000004105"/>
    </source>
</evidence>